<sequence>MISATRIKQLLSANTDEHATHFVFMTTAGTILGHDYAASVPAIRKLSAFAGPTWRLHDTALAQTGKLATEPAANTGFFQGKVLKLVIKADEKGLKSMFVEQDDFVGVVVYVKERTLIAALKKKGDFAGETDDLAKMVQGVDLKEGDATGGTAEKDGNATNSKGGKEGTTTDGTVEKDGGDLGEIGSVKTVEPEEVSKGKGKEPAKDDSKGYKPSKMRILELRAEAIAEALAEGELKDFHMPKDFH</sequence>
<organism evidence="2 3">
    <name type="scientific">Lepraria neglecta</name>
    <dbReference type="NCBI Taxonomy" id="209136"/>
    <lineage>
        <taxon>Eukaryota</taxon>
        <taxon>Fungi</taxon>
        <taxon>Dikarya</taxon>
        <taxon>Ascomycota</taxon>
        <taxon>Pezizomycotina</taxon>
        <taxon>Lecanoromycetes</taxon>
        <taxon>OSLEUM clade</taxon>
        <taxon>Lecanoromycetidae</taxon>
        <taxon>Lecanorales</taxon>
        <taxon>Lecanorineae</taxon>
        <taxon>Stereocaulaceae</taxon>
        <taxon>Lepraria</taxon>
    </lineage>
</organism>
<keyword evidence="3" id="KW-1185">Reference proteome</keyword>
<dbReference type="Proteomes" id="UP001276659">
    <property type="component" value="Unassembled WGS sequence"/>
</dbReference>
<name>A0AAE0DMB8_9LECA</name>
<dbReference type="AlphaFoldDB" id="A0AAE0DMB8"/>
<feature type="region of interest" description="Disordered" evidence="1">
    <location>
        <begin position="144"/>
        <end position="215"/>
    </location>
</feature>
<dbReference type="EMBL" id="JASNWA010000006">
    <property type="protein sequence ID" value="KAK3174675.1"/>
    <property type="molecule type" value="Genomic_DNA"/>
</dbReference>
<gene>
    <name evidence="2" type="ORF">OEA41_001921</name>
</gene>
<evidence type="ECO:0000313" key="3">
    <source>
        <dbReference type="Proteomes" id="UP001276659"/>
    </source>
</evidence>
<feature type="compositionally biased region" description="Basic and acidic residues" evidence="1">
    <location>
        <begin position="144"/>
        <end position="156"/>
    </location>
</feature>
<comment type="caution">
    <text evidence="2">The sequence shown here is derived from an EMBL/GenBank/DDBJ whole genome shotgun (WGS) entry which is preliminary data.</text>
</comment>
<proteinExistence type="predicted"/>
<protein>
    <submittedName>
        <fullName evidence="2">Uncharacterized protein</fullName>
    </submittedName>
</protein>
<feature type="compositionally biased region" description="Basic and acidic residues" evidence="1">
    <location>
        <begin position="190"/>
        <end position="210"/>
    </location>
</feature>
<accession>A0AAE0DMB8</accession>
<reference evidence="2" key="1">
    <citation type="submission" date="2022-11" db="EMBL/GenBank/DDBJ databases">
        <title>Chromosomal genome sequence assembly and mating type (MAT) locus characterization of the leprose asexual lichenized fungus Lepraria neglecta (Nyl.) Erichsen.</title>
        <authorList>
            <person name="Allen J.L."/>
            <person name="Pfeffer B."/>
        </authorList>
    </citation>
    <scope>NUCLEOTIDE SEQUENCE</scope>
    <source>
        <strain evidence="2">Allen 5258</strain>
    </source>
</reference>
<evidence type="ECO:0000256" key="1">
    <source>
        <dbReference type="SAM" id="MobiDB-lite"/>
    </source>
</evidence>
<evidence type="ECO:0000313" key="2">
    <source>
        <dbReference type="EMBL" id="KAK3174675.1"/>
    </source>
</evidence>